<keyword evidence="2" id="KW-1185">Reference proteome</keyword>
<name>A0A6G0TDK8_APHGL</name>
<accession>A0A6G0TDK8</accession>
<evidence type="ECO:0000313" key="2">
    <source>
        <dbReference type="Proteomes" id="UP000475862"/>
    </source>
</evidence>
<comment type="caution">
    <text evidence="1">The sequence shown here is derived from an EMBL/GenBank/DDBJ whole genome shotgun (WGS) entry which is preliminary data.</text>
</comment>
<reference evidence="1 2" key="1">
    <citation type="submission" date="2019-08" db="EMBL/GenBank/DDBJ databases">
        <title>The genome of the soybean aphid Biotype 1, its phylome, world population structure and adaptation to the North American continent.</title>
        <authorList>
            <person name="Giordano R."/>
            <person name="Donthu R.K."/>
            <person name="Hernandez A.G."/>
            <person name="Wright C.L."/>
            <person name="Zimin A.V."/>
        </authorList>
    </citation>
    <scope>NUCLEOTIDE SEQUENCE [LARGE SCALE GENOMIC DNA]</scope>
    <source>
        <tissue evidence="1">Whole aphids</tissue>
    </source>
</reference>
<organism evidence="1 2">
    <name type="scientific">Aphis glycines</name>
    <name type="common">Soybean aphid</name>
    <dbReference type="NCBI Taxonomy" id="307491"/>
    <lineage>
        <taxon>Eukaryota</taxon>
        <taxon>Metazoa</taxon>
        <taxon>Ecdysozoa</taxon>
        <taxon>Arthropoda</taxon>
        <taxon>Hexapoda</taxon>
        <taxon>Insecta</taxon>
        <taxon>Pterygota</taxon>
        <taxon>Neoptera</taxon>
        <taxon>Paraneoptera</taxon>
        <taxon>Hemiptera</taxon>
        <taxon>Sternorrhyncha</taxon>
        <taxon>Aphidomorpha</taxon>
        <taxon>Aphidoidea</taxon>
        <taxon>Aphididae</taxon>
        <taxon>Aphidini</taxon>
        <taxon>Aphis</taxon>
        <taxon>Aphis</taxon>
    </lineage>
</organism>
<dbReference type="Proteomes" id="UP000475862">
    <property type="component" value="Unassembled WGS sequence"/>
</dbReference>
<proteinExistence type="predicted"/>
<evidence type="ECO:0000313" key="1">
    <source>
        <dbReference type="EMBL" id="KAE9529750.1"/>
    </source>
</evidence>
<sequence>MTNYSNLLDDQNIIRFKVLQVTKSSLPISKTIDLKAFSHFVGQSRKKIMKILCKLQLFFCINLHNEYLLFSSSIGFYQVVWCKYCGWCKWLIVSLQCLKSYLNGIFKTLNSDIKNTINKRDKSNENKPGDNKNGSYAFDIHITTNGLSNLMRFVFTLTRRLRPLADVGVMNCGRGVRVGWIGFCFIVGFLRLVRSVRNTCMCGKVFAHYVPRWSPIRVLVAAAVAYS</sequence>
<protein>
    <submittedName>
        <fullName evidence="1">Uncharacterized protein</fullName>
    </submittedName>
</protein>
<dbReference type="OrthoDB" id="10538640at2759"/>
<dbReference type="AlphaFoldDB" id="A0A6G0TDK8"/>
<dbReference type="EMBL" id="VYZN01000044">
    <property type="protein sequence ID" value="KAE9529750.1"/>
    <property type="molecule type" value="Genomic_DNA"/>
</dbReference>
<gene>
    <name evidence="1" type="ORF">AGLY_011846</name>
</gene>